<keyword evidence="3" id="KW-1185">Reference proteome</keyword>
<proteinExistence type="predicted"/>
<accession>A0A843X717</accession>
<sequence>MHRVYRGCFAILHLLLLLFYPNSQFTSANPTLNPTPHLQGGEPAGGEAIACRRRRWLL</sequence>
<keyword evidence="1" id="KW-0732">Signal</keyword>
<gene>
    <name evidence="2" type="ORF">Taro_047892</name>
</gene>
<reference evidence="2" key="1">
    <citation type="submission" date="2017-07" db="EMBL/GenBank/DDBJ databases">
        <title>Taro Niue Genome Assembly and Annotation.</title>
        <authorList>
            <person name="Atibalentja N."/>
            <person name="Keating K."/>
            <person name="Fields C.J."/>
        </authorList>
    </citation>
    <scope>NUCLEOTIDE SEQUENCE</scope>
    <source>
        <strain evidence="2">Niue_2</strain>
        <tissue evidence="2">Leaf</tissue>
    </source>
</reference>
<feature type="signal peptide" evidence="1">
    <location>
        <begin position="1"/>
        <end position="28"/>
    </location>
</feature>
<feature type="chain" id="PRO_5032515633" evidence="1">
    <location>
        <begin position="29"/>
        <end position="58"/>
    </location>
</feature>
<evidence type="ECO:0000313" key="3">
    <source>
        <dbReference type="Proteomes" id="UP000652761"/>
    </source>
</evidence>
<name>A0A843X717_COLES</name>
<comment type="caution">
    <text evidence="2">The sequence shown here is derived from an EMBL/GenBank/DDBJ whole genome shotgun (WGS) entry which is preliminary data.</text>
</comment>
<protein>
    <submittedName>
        <fullName evidence="2">Uncharacterized protein</fullName>
    </submittedName>
</protein>
<evidence type="ECO:0000313" key="2">
    <source>
        <dbReference type="EMBL" id="MQM14955.1"/>
    </source>
</evidence>
<evidence type="ECO:0000256" key="1">
    <source>
        <dbReference type="SAM" id="SignalP"/>
    </source>
</evidence>
<dbReference type="Proteomes" id="UP000652761">
    <property type="component" value="Unassembled WGS sequence"/>
</dbReference>
<organism evidence="2 3">
    <name type="scientific">Colocasia esculenta</name>
    <name type="common">Wild taro</name>
    <name type="synonym">Arum esculentum</name>
    <dbReference type="NCBI Taxonomy" id="4460"/>
    <lineage>
        <taxon>Eukaryota</taxon>
        <taxon>Viridiplantae</taxon>
        <taxon>Streptophyta</taxon>
        <taxon>Embryophyta</taxon>
        <taxon>Tracheophyta</taxon>
        <taxon>Spermatophyta</taxon>
        <taxon>Magnoliopsida</taxon>
        <taxon>Liliopsida</taxon>
        <taxon>Araceae</taxon>
        <taxon>Aroideae</taxon>
        <taxon>Colocasieae</taxon>
        <taxon>Colocasia</taxon>
    </lineage>
</organism>
<dbReference type="EMBL" id="NMUH01006302">
    <property type="protein sequence ID" value="MQM14955.1"/>
    <property type="molecule type" value="Genomic_DNA"/>
</dbReference>
<dbReference type="AlphaFoldDB" id="A0A843X717"/>